<dbReference type="Proteomes" id="UP000242181">
    <property type="component" value="Unassembled WGS sequence"/>
</dbReference>
<proteinExistence type="predicted"/>
<dbReference type="EMBL" id="PXYH01000017">
    <property type="protein sequence ID" value="PSJ40032.1"/>
    <property type="molecule type" value="Genomic_DNA"/>
</dbReference>
<evidence type="ECO:0000313" key="2">
    <source>
        <dbReference type="EMBL" id="PSJ40032.1"/>
    </source>
</evidence>
<sequence length="137" mass="15778">MEQSEEAHALLWDEYKYRHDHIWKKLFQITAAVVLLGAVPYLKPDITRVLQGWILIAPLLGTVLSLITLFLMHFELGLFARIAGAHRRIQEEQGMIRHTRSNYFRLLVMIYVAFLCLVSLANVAVVRLLWLGLLPVA</sequence>
<feature type="transmembrane region" description="Helical" evidence="1">
    <location>
        <begin position="26"/>
        <end position="42"/>
    </location>
</feature>
<feature type="transmembrane region" description="Helical" evidence="1">
    <location>
        <begin position="54"/>
        <end position="82"/>
    </location>
</feature>
<accession>A0A2P7QPZ0</accession>
<gene>
    <name evidence="2" type="ORF">C7I36_12190</name>
</gene>
<dbReference type="RefSeq" id="WP_106453984.1">
    <property type="nucleotide sequence ID" value="NZ_PXYH01000017.1"/>
</dbReference>
<protein>
    <submittedName>
        <fullName evidence="2">Uncharacterized protein</fullName>
    </submittedName>
</protein>
<evidence type="ECO:0000313" key="3">
    <source>
        <dbReference type="Proteomes" id="UP000242181"/>
    </source>
</evidence>
<dbReference type="AlphaFoldDB" id="A0A2P7QPZ0"/>
<name>A0A2P7QPZ0_9GAMM</name>
<dbReference type="OrthoDB" id="5600876at2"/>
<keyword evidence="1" id="KW-0472">Membrane</keyword>
<evidence type="ECO:0000256" key="1">
    <source>
        <dbReference type="SAM" id="Phobius"/>
    </source>
</evidence>
<reference evidence="2 3" key="1">
    <citation type="submission" date="2018-03" db="EMBL/GenBank/DDBJ databases">
        <title>The draft genome of Zobellella taiwanensis JCM 13381.</title>
        <authorList>
            <person name="Liu L."/>
            <person name="Li L."/>
            <person name="Wang T."/>
            <person name="Zhang X."/>
            <person name="Liang L."/>
        </authorList>
    </citation>
    <scope>NUCLEOTIDE SEQUENCE [LARGE SCALE GENOMIC DNA]</scope>
    <source>
        <strain evidence="2 3">JCM 13381</strain>
    </source>
</reference>
<organism evidence="2 3">
    <name type="scientific">Zobellella taiwanensis</name>
    <dbReference type="NCBI Taxonomy" id="347535"/>
    <lineage>
        <taxon>Bacteria</taxon>
        <taxon>Pseudomonadati</taxon>
        <taxon>Pseudomonadota</taxon>
        <taxon>Gammaproteobacteria</taxon>
        <taxon>Aeromonadales</taxon>
        <taxon>Aeromonadaceae</taxon>
        <taxon>Zobellella</taxon>
    </lineage>
</organism>
<keyword evidence="3" id="KW-1185">Reference proteome</keyword>
<feature type="transmembrane region" description="Helical" evidence="1">
    <location>
        <begin position="103"/>
        <end position="130"/>
    </location>
</feature>
<keyword evidence="1" id="KW-1133">Transmembrane helix</keyword>
<keyword evidence="1" id="KW-0812">Transmembrane</keyword>
<comment type="caution">
    <text evidence="2">The sequence shown here is derived from an EMBL/GenBank/DDBJ whole genome shotgun (WGS) entry which is preliminary data.</text>
</comment>